<dbReference type="AlphaFoldDB" id="A0A5K7S6F3"/>
<evidence type="ECO:0000259" key="1">
    <source>
        <dbReference type="Pfam" id="PF14088"/>
    </source>
</evidence>
<proteinExistence type="predicted"/>
<reference evidence="2" key="1">
    <citation type="journal article" date="2020" name="Int. J. Syst. Evol. Microbiol.">
        <title>Aquipluma nitroreducens gen. nov. sp. nov., a novel facultatively anaerobic bacterium isolated from a freshwater lake.</title>
        <authorList>
            <person name="Watanabe M."/>
            <person name="Kojima H."/>
            <person name="Fukui M."/>
        </authorList>
    </citation>
    <scope>NUCLEOTIDE SEQUENCE</scope>
    <source>
        <strain evidence="2">MeG22</strain>
    </source>
</reference>
<keyword evidence="3" id="KW-1185">Reference proteome</keyword>
<feature type="domain" description="DUF4268" evidence="1">
    <location>
        <begin position="10"/>
        <end position="142"/>
    </location>
</feature>
<organism evidence="2 3">
    <name type="scientific">Aquipluma nitroreducens</name>
    <dbReference type="NCBI Taxonomy" id="2010828"/>
    <lineage>
        <taxon>Bacteria</taxon>
        <taxon>Pseudomonadati</taxon>
        <taxon>Bacteroidota</taxon>
        <taxon>Bacteroidia</taxon>
        <taxon>Marinilabiliales</taxon>
        <taxon>Prolixibacteraceae</taxon>
        <taxon>Aquipluma</taxon>
    </lineage>
</organism>
<evidence type="ECO:0000313" key="2">
    <source>
        <dbReference type="EMBL" id="BBE16934.1"/>
    </source>
</evidence>
<dbReference type="RefSeq" id="WP_318349967.1">
    <property type="nucleotide sequence ID" value="NZ_AP018694.1"/>
</dbReference>
<protein>
    <recommendedName>
        <fullName evidence="1">DUF4268 domain-containing protein</fullName>
    </recommendedName>
</protein>
<evidence type="ECO:0000313" key="3">
    <source>
        <dbReference type="Proteomes" id="UP001193389"/>
    </source>
</evidence>
<dbReference type="Pfam" id="PF14088">
    <property type="entry name" value="DUF4268"/>
    <property type="match status" value="1"/>
</dbReference>
<gene>
    <name evidence="2" type="ORF">AQPE_1081</name>
</gene>
<dbReference type="InterPro" id="IPR025364">
    <property type="entry name" value="DUF4268"/>
</dbReference>
<dbReference type="EMBL" id="AP018694">
    <property type="protein sequence ID" value="BBE16934.1"/>
    <property type="molecule type" value="Genomic_DNA"/>
</dbReference>
<dbReference type="Proteomes" id="UP001193389">
    <property type="component" value="Chromosome"/>
</dbReference>
<sequence length="154" mass="18582">MYSKEQAKLLRKEFWIVFARRCEIVPELRHKKKKWVLYDTGLSGIDLKFEVSRTEALVMIEINSRLESRRLEIFETLLKYRKFLEEGFPAPLEWDICFVRESGQEVCRIYTLLPNVDFHRQNQWPDIFNFMIGNMLLLENNLMEIKDVLDAELY</sequence>
<name>A0A5K7S6F3_9BACT</name>
<dbReference type="KEGG" id="anf:AQPE_1081"/>
<accession>A0A5K7S6F3</accession>